<accession>A0A6J7XME9</accession>
<gene>
    <name evidence="1" type="ORF">UFOVP144_41</name>
</gene>
<reference evidence="1" key="1">
    <citation type="submission" date="2020-05" db="EMBL/GenBank/DDBJ databases">
        <authorList>
            <person name="Chiriac C."/>
            <person name="Salcher M."/>
            <person name="Ghai R."/>
            <person name="Kavagutti S V."/>
        </authorList>
    </citation>
    <scope>NUCLEOTIDE SEQUENCE</scope>
</reference>
<dbReference type="EMBL" id="LR798451">
    <property type="protein sequence ID" value="CAB5238313.1"/>
    <property type="molecule type" value="Genomic_DNA"/>
</dbReference>
<proteinExistence type="predicted"/>
<protein>
    <submittedName>
        <fullName evidence="1">Uncharacterized protein</fullName>
    </submittedName>
</protein>
<evidence type="ECO:0000313" key="1">
    <source>
        <dbReference type="EMBL" id="CAB5238313.1"/>
    </source>
</evidence>
<organism evidence="1">
    <name type="scientific">uncultured Caudovirales phage</name>
    <dbReference type="NCBI Taxonomy" id="2100421"/>
    <lineage>
        <taxon>Viruses</taxon>
        <taxon>Duplodnaviria</taxon>
        <taxon>Heunggongvirae</taxon>
        <taxon>Uroviricota</taxon>
        <taxon>Caudoviricetes</taxon>
        <taxon>Peduoviridae</taxon>
        <taxon>Maltschvirus</taxon>
        <taxon>Maltschvirus maltsch</taxon>
    </lineage>
</organism>
<name>A0A6J7XME9_9CAUD</name>
<sequence>MSNMPHCRFQNTKADLRDCLENFWNVSDEDEALARKRLVKIAKQIIAEYHTDIDTVDNCKFDEDAIDADEEENF</sequence>